<dbReference type="AlphaFoldDB" id="G9Y392"/>
<evidence type="ECO:0000259" key="1">
    <source>
        <dbReference type="Pfam" id="PF07171"/>
    </source>
</evidence>
<reference evidence="3 4" key="1">
    <citation type="submission" date="2011-08" db="EMBL/GenBank/DDBJ databases">
        <authorList>
            <person name="Weinstock G."/>
            <person name="Sodergren E."/>
            <person name="Clifton S."/>
            <person name="Fulton L."/>
            <person name="Fulton B."/>
            <person name="Courtney L."/>
            <person name="Fronick C."/>
            <person name="Harrison M."/>
            <person name="Strong C."/>
            <person name="Farmer C."/>
            <person name="Delahaunty K."/>
            <person name="Markovic C."/>
            <person name="Hall O."/>
            <person name="Minx P."/>
            <person name="Tomlinson C."/>
            <person name="Mitreva M."/>
            <person name="Hou S."/>
            <person name="Chen J."/>
            <person name="Wollam A."/>
            <person name="Pepin K.H."/>
            <person name="Johnson M."/>
            <person name="Bhonagiri V."/>
            <person name="Zhang X."/>
            <person name="Suruliraj S."/>
            <person name="Warren W."/>
            <person name="Chinwalla A."/>
            <person name="Mardis E.R."/>
            <person name="Wilson R.K."/>
        </authorList>
    </citation>
    <scope>NUCLEOTIDE SEQUENCE [LARGE SCALE GENOMIC DNA]</scope>
    <source>
        <strain evidence="3 4">ATCC 51873</strain>
    </source>
</reference>
<dbReference type="InterPro" id="IPR010799">
    <property type="entry name" value="MlrC_C"/>
</dbReference>
<evidence type="ECO:0008006" key="5">
    <source>
        <dbReference type="Google" id="ProtNLM"/>
    </source>
</evidence>
<proteinExistence type="predicted"/>
<dbReference type="InterPro" id="IPR015995">
    <property type="entry name" value="MlrC_N"/>
</dbReference>
<sequence>MKVLVGQFMTESNANIPLKNKITDFVLAFGHDCIKKMHIEDVFTDAGIQLIPAIYADAGPSGVITKDAFEYIESCFLNSVKEHIHEIDGIYLTLHGASEVEGIGSGEHHILKKIREIVGQYIPIAIVSDPHGNLCKEYVESTTLIRCYRESPHTDSLDTVKKVAGMLCTLLKDRQNIHSVYRKLPLILGGEQSVSLDEPVKSINIYMDELEKDPRILSVSWHVGYIRHDSEVAGCGIVVVPATGQDQDYAEEIADKLADYVWNKRHEFHYTGLTAQPDQALEMALAFDGKPVFMTDSGDNTTSGATGWNTYILRQFLSVKPLEKKVLFANICDPKTYQQLENLEIGSEAHISLGVNHDEMSKNVELDIIVKAKGELRGYALHPHDACYGHSVTVSIKGLPIDISVASTRQPMTEHHQYLGAGLDWDEYDIIIVKLGYIFPELKKKGMLSIMSLTMGATPQDTRSIPFKKIMRPMYPIDDI</sequence>
<feature type="domain" description="Microcystin LR degradation protein MlrC C-terminal" evidence="1">
    <location>
        <begin position="295"/>
        <end position="469"/>
    </location>
</feature>
<dbReference type="Pfam" id="PF07171">
    <property type="entry name" value="MlrC_C"/>
    <property type="match status" value="1"/>
</dbReference>
<evidence type="ECO:0000313" key="3">
    <source>
        <dbReference type="EMBL" id="EHM46221.1"/>
    </source>
</evidence>
<dbReference type="RefSeq" id="WP_004090809.1">
    <property type="nucleotide sequence ID" value="NZ_JH417493.1"/>
</dbReference>
<protein>
    <recommendedName>
        <fullName evidence="5">MlrC</fullName>
    </recommendedName>
</protein>
<dbReference type="Proteomes" id="UP000005959">
    <property type="component" value="Unassembled WGS sequence"/>
</dbReference>
<name>G9Y392_HAFAL</name>
<dbReference type="PATRIC" id="fig|1002364.3.peg.940"/>
<dbReference type="EMBL" id="AGCI01000014">
    <property type="protein sequence ID" value="EHM46221.1"/>
    <property type="molecule type" value="Genomic_DNA"/>
</dbReference>
<comment type="caution">
    <text evidence="3">The sequence shown here is derived from an EMBL/GenBank/DDBJ whole genome shotgun (WGS) entry which is preliminary data.</text>
</comment>
<gene>
    <name evidence="3" type="ORF">HMPREF0454_01017</name>
</gene>
<organism evidence="3 4">
    <name type="scientific">Hafnia alvei ATCC 51873</name>
    <dbReference type="NCBI Taxonomy" id="1002364"/>
    <lineage>
        <taxon>Bacteria</taxon>
        <taxon>Pseudomonadati</taxon>
        <taxon>Pseudomonadota</taxon>
        <taxon>Gammaproteobacteria</taxon>
        <taxon>Enterobacterales</taxon>
        <taxon>Hafniaceae</taxon>
        <taxon>Hafnia</taxon>
    </lineage>
</organism>
<dbReference type="Pfam" id="PF07364">
    <property type="entry name" value="DUF1485"/>
    <property type="match status" value="1"/>
</dbReference>
<accession>G9Y392</accession>
<evidence type="ECO:0000313" key="4">
    <source>
        <dbReference type="Proteomes" id="UP000005959"/>
    </source>
</evidence>
<evidence type="ECO:0000259" key="2">
    <source>
        <dbReference type="Pfam" id="PF07364"/>
    </source>
</evidence>
<dbReference type="HOGENOM" id="CLU_028172_2_0_6"/>
<feature type="domain" description="Microcystin LR degradation protein MlrC N-terminal" evidence="2">
    <location>
        <begin position="2"/>
        <end position="284"/>
    </location>
</feature>